<comment type="caution">
    <text evidence="1">The sequence shown here is derived from an EMBL/GenBank/DDBJ whole genome shotgun (WGS) entry which is preliminary data.</text>
</comment>
<sequence>MVLLGAGVAAASPAPAAAPRFTDSFDGAVDLDPTYGLNDGLARRQVGEQRGVTYTRTSGVWYPASAPRPWYSQVNHSNRPGTLSFWLGHSAVRLDAPVVAGADGSIAVRAVVDPVVGDTASGQWASLVLTADRNSSGYATNGEVDLGVLVRSTGVVDAFHGGAAAGRGRAQPDGGRFAVTVTARPGDHVATVAVNDAPAFPVTLSRPFPASPTLFLGAYLDDPNATSTFDDLAVSAVDNSALTPPPDSSVRHFGHFAARLTPALGNHLPEVSGRSNLNHVNISDYARYAPEVLDSCGPASCAVYTGFEFFTGCDAADSPDCRLHPEYAQRWERLAAAVEPRYERVAAFYLLDEPFHHGARSADLATAARAIKARFPGAKVMLVEAGKHVAAMDVPTEVDWVGFDEYCEPVSSVEGLLNSLEANLEPHQQVYLFPRAAPLRACGTAAGFQTDADLARLQWEYLALAERHPRVAGLMTFGLWVEDTPVARLPATLDAHERIMARLIAR</sequence>
<keyword evidence="2" id="KW-1185">Reference proteome</keyword>
<dbReference type="AlphaFoldDB" id="A0A2P8IG98"/>
<gene>
    <name evidence="1" type="ORF">B0I31_102443</name>
</gene>
<name>A0A2P8IG98_SACCR</name>
<organism evidence="1 2">
    <name type="scientific">Saccharothrix carnea</name>
    <dbReference type="NCBI Taxonomy" id="1280637"/>
    <lineage>
        <taxon>Bacteria</taxon>
        <taxon>Bacillati</taxon>
        <taxon>Actinomycetota</taxon>
        <taxon>Actinomycetes</taxon>
        <taxon>Pseudonocardiales</taxon>
        <taxon>Pseudonocardiaceae</taxon>
        <taxon>Saccharothrix</taxon>
    </lineage>
</organism>
<dbReference type="Proteomes" id="UP000241118">
    <property type="component" value="Unassembled WGS sequence"/>
</dbReference>
<evidence type="ECO:0000313" key="1">
    <source>
        <dbReference type="EMBL" id="PSL57464.1"/>
    </source>
</evidence>
<proteinExistence type="predicted"/>
<reference evidence="1 2" key="1">
    <citation type="submission" date="2018-03" db="EMBL/GenBank/DDBJ databases">
        <title>Genomic Encyclopedia of Type Strains, Phase III (KMG-III): the genomes of soil and plant-associated and newly described type strains.</title>
        <authorList>
            <person name="Whitman W."/>
        </authorList>
    </citation>
    <scope>NUCLEOTIDE SEQUENCE [LARGE SCALE GENOMIC DNA]</scope>
    <source>
        <strain evidence="1 2">CGMCC 4.7097</strain>
    </source>
</reference>
<dbReference type="InterPro" id="IPR017853">
    <property type="entry name" value="GH"/>
</dbReference>
<dbReference type="SUPFAM" id="SSF51445">
    <property type="entry name" value="(Trans)glycosidases"/>
    <property type="match status" value="1"/>
</dbReference>
<dbReference type="EMBL" id="PYAX01000002">
    <property type="protein sequence ID" value="PSL57464.1"/>
    <property type="molecule type" value="Genomic_DNA"/>
</dbReference>
<protein>
    <submittedName>
        <fullName evidence="1">Uncharacterized protein</fullName>
    </submittedName>
</protein>
<evidence type="ECO:0000313" key="2">
    <source>
        <dbReference type="Proteomes" id="UP000241118"/>
    </source>
</evidence>
<accession>A0A2P8IG98</accession>